<protein>
    <submittedName>
        <fullName evidence="1">Uncharacterized protein</fullName>
    </submittedName>
</protein>
<evidence type="ECO:0000313" key="1">
    <source>
        <dbReference type="EMBL" id="SDJ84617.1"/>
    </source>
</evidence>
<sequence>MMTGKIASLKEIYRAKEELENLKHQHPNLYEQLIHVVSLTRQMQIMYGYMGSLLMDEDLPEYRPRFVRESILSLYQGEVENLKKHPEIHFVKAIMKRNRNISDSKLFLLILGAKPELLQGSTIMK</sequence>
<organism evidence="1 2">
    <name type="scientific">Sediminibacillus albus</name>
    <dbReference type="NCBI Taxonomy" id="407036"/>
    <lineage>
        <taxon>Bacteria</taxon>
        <taxon>Bacillati</taxon>
        <taxon>Bacillota</taxon>
        <taxon>Bacilli</taxon>
        <taxon>Bacillales</taxon>
        <taxon>Bacillaceae</taxon>
        <taxon>Sediminibacillus</taxon>
    </lineage>
</organism>
<evidence type="ECO:0000313" key="2">
    <source>
        <dbReference type="Proteomes" id="UP000198694"/>
    </source>
</evidence>
<reference evidence="1 2" key="1">
    <citation type="submission" date="2016-10" db="EMBL/GenBank/DDBJ databases">
        <authorList>
            <person name="de Groot N.N."/>
        </authorList>
    </citation>
    <scope>NUCLEOTIDE SEQUENCE [LARGE SCALE GENOMIC DNA]</scope>
    <source>
        <strain evidence="1 2">CGMCC 1.6502</strain>
    </source>
</reference>
<dbReference type="AlphaFoldDB" id="A0A1G8X2P7"/>
<gene>
    <name evidence="1" type="ORF">SAMN05216243_1116</name>
</gene>
<name>A0A1G8X2P7_9BACI</name>
<proteinExistence type="predicted"/>
<accession>A0A1G8X2P7</accession>
<keyword evidence="2" id="KW-1185">Reference proteome</keyword>
<dbReference type="Proteomes" id="UP000198694">
    <property type="component" value="Unassembled WGS sequence"/>
</dbReference>
<dbReference type="STRING" id="407036.SAMN05216243_1116"/>
<dbReference type="EMBL" id="FNFL01000001">
    <property type="protein sequence ID" value="SDJ84617.1"/>
    <property type="molecule type" value="Genomic_DNA"/>
</dbReference>